<sequence>MQIKKSSLIFYFFVLILTVVIFTVNDITTSIITFILFNILYYIFHGFNVIRPDCWFIPVYSLYSTAFAILSKMGEFSSYVATNKHLLLSWIGLITFCLCVNKKNVVYDKARLGIKIEKSIIITAILLVVGITLLYNYYLLKNPVYNKIDVANSNNIIVLMGNLILPNLSLFFVLMMFFTNLSGRTKKIIFAILIALLLLTFLVNGDRSLVIKNAICGILVYHILIKKITFKKAIIVGFSAMLALSIMSPLKMVLLRQESSYAVAKEDNRNFVVKLLESDFHAAGLNLNTLANGRDQYDLKYGETWLYDIIRPFDMVLPIDISNYSSMKWYQNFFYPGKVTGMGFTLTGEGYINFGVLGVIIEMMAVAALVNYLYKLSSRSGLTISLYICMIPIFMYANRADLANILSPLIKMLIPLGIFYLFMDKREI</sequence>
<keyword evidence="1" id="KW-0812">Transmembrane</keyword>
<comment type="caution">
    <text evidence="2">The sequence shown here is derived from an EMBL/GenBank/DDBJ whole genome shotgun (WGS) entry which is preliminary data.</text>
</comment>
<feature type="transmembrane region" description="Helical" evidence="1">
    <location>
        <begin position="232"/>
        <end position="250"/>
    </location>
</feature>
<evidence type="ECO:0000256" key="1">
    <source>
        <dbReference type="SAM" id="Phobius"/>
    </source>
</evidence>
<feature type="transmembrane region" description="Helical" evidence="1">
    <location>
        <begin position="7"/>
        <end position="24"/>
    </location>
</feature>
<feature type="transmembrane region" description="Helical" evidence="1">
    <location>
        <begin position="381"/>
        <end position="399"/>
    </location>
</feature>
<feature type="transmembrane region" description="Helical" evidence="1">
    <location>
        <begin position="188"/>
        <end position="203"/>
    </location>
</feature>
<dbReference type="AlphaFoldDB" id="A0A6N8UAF4"/>
<evidence type="ECO:0000313" key="2">
    <source>
        <dbReference type="EMBL" id="MXQ72777.1"/>
    </source>
</evidence>
<proteinExistence type="predicted"/>
<name>A0A6N8UAF4_9FIRM</name>
<dbReference type="EMBL" id="WUUQ01000001">
    <property type="protein sequence ID" value="MXQ72777.1"/>
    <property type="molecule type" value="Genomic_DNA"/>
</dbReference>
<dbReference type="NCBIfam" id="TIGR04370">
    <property type="entry name" value="glyco_rpt_poly"/>
    <property type="match status" value="1"/>
</dbReference>
<feature type="transmembrane region" description="Helical" evidence="1">
    <location>
        <begin position="158"/>
        <end position="181"/>
    </location>
</feature>
<accession>A0A6N8UAF4</accession>
<feature type="transmembrane region" description="Helical" evidence="1">
    <location>
        <begin position="83"/>
        <end position="100"/>
    </location>
</feature>
<keyword evidence="1" id="KW-0472">Membrane</keyword>
<dbReference type="InterPro" id="IPR029468">
    <property type="entry name" value="O-ag_pol_Wzy"/>
</dbReference>
<dbReference type="RefSeq" id="WP_160624258.1">
    <property type="nucleotide sequence ID" value="NZ_WUUQ01000001.1"/>
</dbReference>
<reference evidence="2 3" key="2">
    <citation type="submission" date="2020-01" db="EMBL/GenBank/DDBJ databases">
        <title>Clostridiaceae sp. nov. isolated from the gut of human by culturomics.</title>
        <authorList>
            <person name="Chang Y."/>
        </authorList>
    </citation>
    <scope>NUCLEOTIDE SEQUENCE [LARGE SCALE GENOMIC DNA]</scope>
    <source>
        <strain evidence="2 3">DONG20-135</strain>
    </source>
</reference>
<feature type="transmembrane region" description="Helical" evidence="1">
    <location>
        <begin position="351"/>
        <end position="374"/>
    </location>
</feature>
<evidence type="ECO:0000313" key="3">
    <source>
        <dbReference type="Proteomes" id="UP000434036"/>
    </source>
</evidence>
<dbReference type="Pfam" id="PF14296">
    <property type="entry name" value="O-ag_pol_Wzy"/>
    <property type="match status" value="1"/>
</dbReference>
<protein>
    <submittedName>
        <fullName evidence="2">O-antigen polysaccharide polymerase Wzy</fullName>
    </submittedName>
</protein>
<feature type="transmembrane region" description="Helical" evidence="1">
    <location>
        <begin position="405"/>
        <end position="423"/>
    </location>
</feature>
<reference evidence="2 3" key="1">
    <citation type="submission" date="2019-12" db="EMBL/GenBank/DDBJ databases">
        <authorList>
            <person name="Yang R."/>
        </authorList>
    </citation>
    <scope>NUCLEOTIDE SEQUENCE [LARGE SCALE GENOMIC DNA]</scope>
    <source>
        <strain evidence="2 3">DONG20-135</strain>
    </source>
</reference>
<feature type="transmembrane region" description="Helical" evidence="1">
    <location>
        <begin position="54"/>
        <end position="71"/>
    </location>
</feature>
<feature type="transmembrane region" description="Helical" evidence="1">
    <location>
        <begin position="30"/>
        <end position="47"/>
    </location>
</feature>
<gene>
    <name evidence="2" type="ORF">GSF08_02295</name>
</gene>
<organism evidence="2 3">
    <name type="scientific">Copranaerobaculum intestinale</name>
    <dbReference type="NCBI Taxonomy" id="2692629"/>
    <lineage>
        <taxon>Bacteria</taxon>
        <taxon>Bacillati</taxon>
        <taxon>Bacillota</taxon>
        <taxon>Erysipelotrichia</taxon>
        <taxon>Erysipelotrichales</taxon>
        <taxon>Erysipelotrichaceae</taxon>
        <taxon>Copranaerobaculum</taxon>
    </lineage>
</organism>
<feature type="transmembrane region" description="Helical" evidence="1">
    <location>
        <begin position="209"/>
        <end position="225"/>
    </location>
</feature>
<keyword evidence="3" id="KW-1185">Reference proteome</keyword>
<keyword evidence="1" id="KW-1133">Transmembrane helix</keyword>
<feature type="transmembrane region" description="Helical" evidence="1">
    <location>
        <begin position="120"/>
        <end position="138"/>
    </location>
</feature>
<dbReference type="Proteomes" id="UP000434036">
    <property type="component" value="Unassembled WGS sequence"/>
</dbReference>